<evidence type="ECO:0000313" key="3">
    <source>
        <dbReference type="Proteomes" id="UP000762676"/>
    </source>
</evidence>
<protein>
    <submittedName>
        <fullName evidence="2">Uncharacterized protein</fullName>
    </submittedName>
</protein>
<feature type="compositionally biased region" description="Basic residues" evidence="1">
    <location>
        <begin position="387"/>
        <end position="397"/>
    </location>
</feature>
<accession>A0AAV4H116</accession>
<evidence type="ECO:0000256" key="1">
    <source>
        <dbReference type="SAM" id="MobiDB-lite"/>
    </source>
</evidence>
<feature type="compositionally biased region" description="Basic and acidic residues" evidence="1">
    <location>
        <begin position="368"/>
        <end position="380"/>
    </location>
</feature>
<dbReference type="Proteomes" id="UP000762676">
    <property type="component" value="Unassembled WGS sequence"/>
</dbReference>
<sequence length="435" mass="49697">MIKMKVMSPDLILTFDLQKSEPVAHPDTLSVLIEEDSTTDKKLWKLNKLEPDILAFSDTFFHNTEKGTIVSVEQQPDGEYHIRGHLTHTVTIAPSALPGRSKRAIHEGKTHTLYSVPEDRDRDMADSDSLRLALGNSLLNEVGKKDSKEWARMKKLNSILTEWSQEEKESLEEEAEVDLEDDYLEVPPIFDSEEAWKAHQSQAEANFNSVHEKDDEEHDTSSLMFHKSDHSHKNNRIRKRRKVTPDSDRGRKQVSDPHRVTISVDRSFPIQRRFQGNVNQGTAANTLKIIKVPKSTDKESIGGTKSGKVDIEILSLDNESSAKAYDSGILTEPVQRNKVAYDILYDNFVPKDKGSQRSKDNPTFLNNDDNKPQRRSEIPKIRLPVSRQHKTHRRRRQISPDTKDVPKVSHERPTGNTRRGNTDFVVEVIFALLFN</sequence>
<dbReference type="AlphaFoldDB" id="A0AAV4H116"/>
<feature type="compositionally biased region" description="Basic and acidic residues" evidence="1">
    <location>
        <begin position="401"/>
        <end position="413"/>
    </location>
</feature>
<evidence type="ECO:0000313" key="2">
    <source>
        <dbReference type="EMBL" id="GFR90903.1"/>
    </source>
</evidence>
<keyword evidence="3" id="KW-1185">Reference proteome</keyword>
<feature type="region of interest" description="Disordered" evidence="1">
    <location>
        <begin position="210"/>
        <end position="256"/>
    </location>
</feature>
<reference evidence="2 3" key="1">
    <citation type="journal article" date="2021" name="Elife">
        <title>Chloroplast acquisition without the gene transfer in kleptoplastic sea slugs, Plakobranchus ocellatus.</title>
        <authorList>
            <person name="Maeda T."/>
            <person name="Takahashi S."/>
            <person name="Yoshida T."/>
            <person name="Shimamura S."/>
            <person name="Takaki Y."/>
            <person name="Nagai Y."/>
            <person name="Toyoda A."/>
            <person name="Suzuki Y."/>
            <person name="Arimoto A."/>
            <person name="Ishii H."/>
            <person name="Satoh N."/>
            <person name="Nishiyama T."/>
            <person name="Hasebe M."/>
            <person name="Maruyama T."/>
            <person name="Minagawa J."/>
            <person name="Obokata J."/>
            <person name="Shigenobu S."/>
        </authorList>
    </citation>
    <scope>NUCLEOTIDE SEQUENCE [LARGE SCALE GENOMIC DNA]</scope>
</reference>
<feature type="compositionally biased region" description="Basic and acidic residues" evidence="1">
    <location>
        <begin position="350"/>
        <end position="360"/>
    </location>
</feature>
<proteinExistence type="predicted"/>
<feature type="compositionally biased region" description="Basic residues" evidence="1">
    <location>
        <begin position="233"/>
        <end position="242"/>
    </location>
</feature>
<feature type="compositionally biased region" description="Basic and acidic residues" evidence="1">
    <location>
        <begin position="243"/>
        <end position="256"/>
    </location>
</feature>
<comment type="caution">
    <text evidence="2">The sequence shown here is derived from an EMBL/GenBank/DDBJ whole genome shotgun (WGS) entry which is preliminary data.</text>
</comment>
<dbReference type="EMBL" id="BMAT01001706">
    <property type="protein sequence ID" value="GFR90903.1"/>
    <property type="molecule type" value="Genomic_DNA"/>
</dbReference>
<organism evidence="2 3">
    <name type="scientific">Elysia marginata</name>
    <dbReference type="NCBI Taxonomy" id="1093978"/>
    <lineage>
        <taxon>Eukaryota</taxon>
        <taxon>Metazoa</taxon>
        <taxon>Spiralia</taxon>
        <taxon>Lophotrochozoa</taxon>
        <taxon>Mollusca</taxon>
        <taxon>Gastropoda</taxon>
        <taxon>Heterobranchia</taxon>
        <taxon>Euthyneura</taxon>
        <taxon>Panpulmonata</taxon>
        <taxon>Sacoglossa</taxon>
        <taxon>Placobranchoidea</taxon>
        <taxon>Plakobranchidae</taxon>
        <taxon>Elysia</taxon>
    </lineage>
</organism>
<feature type="region of interest" description="Disordered" evidence="1">
    <location>
        <begin position="350"/>
        <end position="419"/>
    </location>
</feature>
<name>A0AAV4H116_9GAST</name>
<gene>
    <name evidence="2" type="ORF">ElyMa_000829800</name>
</gene>